<feature type="domain" description="SWIM-type" evidence="5">
    <location>
        <begin position="311"/>
        <end position="343"/>
    </location>
</feature>
<evidence type="ECO:0000313" key="7">
    <source>
        <dbReference type="Proteomes" id="UP001341281"/>
    </source>
</evidence>
<dbReference type="PROSITE" id="PS50966">
    <property type="entry name" value="ZF_SWIM"/>
    <property type="match status" value="1"/>
</dbReference>
<keyword evidence="2 4" id="KW-0863">Zinc-finger</keyword>
<keyword evidence="3" id="KW-0862">Zinc</keyword>
<dbReference type="Pfam" id="PF10551">
    <property type="entry name" value="MULE"/>
    <property type="match status" value="1"/>
</dbReference>
<gene>
    <name evidence="6" type="ORF">U9M48_013650</name>
</gene>
<reference evidence="6 7" key="1">
    <citation type="submission" date="2024-02" db="EMBL/GenBank/DDBJ databases">
        <title>High-quality chromosome-scale genome assembly of Pensacola bahiagrass (Paspalum notatum Flugge var. saurae).</title>
        <authorList>
            <person name="Vega J.M."/>
            <person name="Podio M."/>
            <person name="Orjuela J."/>
            <person name="Siena L.A."/>
            <person name="Pessino S.C."/>
            <person name="Combes M.C."/>
            <person name="Mariac C."/>
            <person name="Albertini E."/>
            <person name="Pupilli F."/>
            <person name="Ortiz J.P.A."/>
            <person name="Leblanc O."/>
        </authorList>
    </citation>
    <scope>NUCLEOTIDE SEQUENCE [LARGE SCALE GENOMIC DNA]</scope>
    <source>
        <strain evidence="6">R1</strain>
        <tissue evidence="6">Leaf</tissue>
    </source>
</reference>
<name>A0AAQ3T0C5_PASNO</name>
<organism evidence="6 7">
    <name type="scientific">Paspalum notatum var. saurae</name>
    <dbReference type="NCBI Taxonomy" id="547442"/>
    <lineage>
        <taxon>Eukaryota</taxon>
        <taxon>Viridiplantae</taxon>
        <taxon>Streptophyta</taxon>
        <taxon>Embryophyta</taxon>
        <taxon>Tracheophyta</taxon>
        <taxon>Spermatophyta</taxon>
        <taxon>Magnoliopsida</taxon>
        <taxon>Liliopsida</taxon>
        <taxon>Poales</taxon>
        <taxon>Poaceae</taxon>
        <taxon>PACMAD clade</taxon>
        <taxon>Panicoideae</taxon>
        <taxon>Andropogonodae</taxon>
        <taxon>Paspaleae</taxon>
        <taxon>Paspalinae</taxon>
        <taxon>Paspalum</taxon>
    </lineage>
</organism>
<dbReference type="InterPro" id="IPR006564">
    <property type="entry name" value="Znf_PMZ"/>
</dbReference>
<evidence type="ECO:0000313" key="6">
    <source>
        <dbReference type="EMBL" id="WVZ64081.1"/>
    </source>
</evidence>
<dbReference type="EMBL" id="CP144747">
    <property type="protein sequence ID" value="WVZ64081.1"/>
    <property type="molecule type" value="Genomic_DNA"/>
</dbReference>
<keyword evidence="1" id="KW-0479">Metal-binding</keyword>
<dbReference type="PANTHER" id="PTHR31973:SF195">
    <property type="entry name" value="MUDR FAMILY TRANSPOSASE"/>
    <property type="match status" value="1"/>
</dbReference>
<protein>
    <recommendedName>
        <fullName evidence="5">SWIM-type domain-containing protein</fullName>
    </recommendedName>
</protein>
<evidence type="ECO:0000256" key="3">
    <source>
        <dbReference type="ARBA" id="ARBA00022833"/>
    </source>
</evidence>
<dbReference type="InterPro" id="IPR007527">
    <property type="entry name" value="Znf_SWIM"/>
</dbReference>
<proteinExistence type="predicted"/>
<evidence type="ECO:0000256" key="1">
    <source>
        <dbReference type="ARBA" id="ARBA00022723"/>
    </source>
</evidence>
<dbReference type="SMART" id="SM00575">
    <property type="entry name" value="ZnF_PMZ"/>
    <property type="match status" value="1"/>
</dbReference>
<dbReference type="Proteomes" id="UP001341281">
    <property type="component" value="Chromosome 03"/>
</dbReference>
<dbReference type="InterPro" id="IPR018289">
    <property type="entry name" value="MULE_transposase_dom"/>
</dbReference>
<evidence type="ECO:0000256" key="2">
    <source>
        <dbReference type="ARBA" id="ARBA00022771"/>
    </source>
</evidence>
<accession>A0AAQ3T0C5</accession>
<keyword evidence="7" id="KW-1185">Reference proteome</keyword>
<dbReference type="GO" id="GO:0008270">
    <property type="term" value="F:zinc ion binding"/>
    <property type="evidence" value="ECO:0007669"/>
    <property type="project" value="UniProtKB-KW"/>
</dbReference>
<dbReference type="AlphaFoldDB" id="A0AAQ3T0C5"/>
<dbReference type="PANTHER" id="PTHR31973">
    <property type="entry name" value="POLYPROTEIN, PUTATIVE-RELATED"/>
    <property type="match status" value="1"/>
</dbReference>
<dbReference type="Pfam" id="PF04434">
    <property type="entry name" value="SWIM"/>
    <property type="match status" value="1"/>
</dbReference>
<evidence type="ECO:0000256" key="4">
    <source>
        <dbReference type="PROSITE-ProRule" id="PRU00325"/>
    </source>
</evidence>
<sequence length="375" mass="42989">MIYASTTDDQCSVVVRKNLCGHNCSSTRRKKQVKNATKFWICEKVKDFIIDNATLKAKALQKKIKERYKVHIHYQKVYMGRILALSQLYGDWDKSFDNLYRFKAQIESCSSSSIVNIDHHIINGKIRFRKMLFALKPCLDGFLNGCRPYLAVDSTLLTGRFRRQLASASAVDGHNWLYPVCFGIFDSETNENWKWFMTQLREAIGSPRGLAIHTDAGQPVMTAVNEVFPLAEKRECMFHLVNNFKKQYSRKTTTNGQVEPKKKSCKKLDGRVLPHIIKKLNEESRELSLEVQECSEEVAEVTSLGGSGFRFVVNLQERTCSCRKWQVCGIPCKHAIAFITSLSNASIEDYVDQYYSIDKFRTTYQQLIPAMPGKT</sequence>
<evidence type="ECO:0000259" key="5">
    <source>
        <dbReference type="PROSITE" id="PS50966"/>
    </source>
</evidence>